<evidence type="ECO:0000256" key="1">
    <source>
        <dbReference type="ARBA" id="ARBA00004123"/>
    </source>
</evidence>
<dbReference type="GO" id="GO:0120230">
    <property type="term" value="F:recombinase activator activity"/>
    <property type="evidence" value="ECO:0007669"/>
    <property type="project" value="TreeGrafter"/>
</dbReference>
<dbReference type="GO" id="GO:0010774">
    <property type="term" value="P:meiotic strand invasion involved in reciprocal meiotic recombination"/>
    <property type="evidence" value="ECO:0007669"/>
    <property type="project" value="TreeGrafter"/>
</dbReference>
<evidence type="ECO:0000313" key="11">
    <source>
        <dbReference type="Proteomes" id="UP000192223"/>
    </source>
</evidence>
<evidence type="ECO:0000313" key="12">
    <source>
        <dbReference type="RefSeq" id="XP_025837439.1"/>
    </source>
</evidence>
<organism evidence="11 12">
    <name type="scientific">Agrilus planipennis</name>
    <name type="common">Emerald ash borer</name>
    <name type="synonym">Agrilus marcopoli</name>
    <dbReference type="NCBI Taxonomy" id="224129"/>
    <lineage>
        <taxon>Eukaryota</taxon>
        <taxon>Metazoa</taxon>
        <taxon>Ecdysozoa</taxon>
        <taxon>Arthropoda</taxon>
        <taxon>Hexapoda</taxon>
        <taxon>Insecta</taxon>
        <taxon>Pterygota</taxon>
        <taxon>Neoptera</taxon>
        <taxon>Endopterygota</taxon>
        <taxon>Coleoptera</taxon>
        <taxon>Polyphaga</taxon>
        <taxon>Elateriformia</taxon>
        <taxon>Buprestoidea</taxon>
        <taxon>Buprestidae</taxon>
        <taxon>Agrilinae</taxon>
        <taxon>Agrilus</taxon>
    </lineage>
</organism>
<dbReference type="KEGG" id="apln:108737057"/>
<sequence length="207" mass="24267">MASEEIYEFLKSQNRPYSANDILQNVGKDHNKSAVLKSLDKLVHKNKVIEKVYGKQKIYCIAQDETTDPQKLNEELREIDRQITEVSTKLKDVENNLQAHTAQITSLQGKMTTEEAKLQKKKLEDEIQDMKSRLKELTENAKPLSDSEKNKIIKEYELYEKEYKKRKRMCMDIVDTIMESYPKTKKHLLEDIGIETDEDVEFKLNSH</sequence>
<evidence type="ECO:0000256" key="4">
    <source>
        <dbReference type="ARBA" id="ARBA00023054"/>
    </source>
</evidence>
<protein>
    <recommendedName>
        <fullName evidence="3">Homologous-pairing protein 2 homolog</fullName>
    </recommendedName>
</protein>
<evidence type="ECO:0000256" key="5">
    <source>
        <dbReference type="ARBA" id="ARBA00023172"/>
    </source>
</evidence>
<feature type="coiled-coil region" evidence="8">
    <location>
        <begin position="76"/>
        <end position="140"/>
    </location>
</feature>
<evidence type="ECO:0000259" key="10">
    <source>
        <dbReference type="Pfam" id="PF18517"/>
    </source>
</evidence>
<dbReference type="GO" id="GO:0120231">
    <property type="term" value="C:DNA recombinase auxiliary factor complex"/>
    <property type="evidence" value="ECO:0007669"/>
    <property type="project" value="TreeGrafter"/>
</dbReference>
<reference evidence="12" key="1">
    <citation type="submission" date="2025-08" db="UniProtKB">
        <authorList>
            <consortium name="RefSeq"/>
        </authorList>
    </citation>
    <scope>IDENTIFICATION</scope>
    <source>
        <tissue evidence="12">Entire body</tissue>
    </source>
</reference>
<dbReference type="OrthoDB" id="272266at2759"/>
<gene>
    <name evidence="12" type="primary">LOC108737057</name>
</gene>
<dbReference type="Gene3D" id="1.10.287.1490">
    <property type="match status" value="1"/>
</dbReference>
<dbReference type="RefSeq" id="XP_025837439.1">
    <property type="nucleotide sequence ID" value="XM_025981654.1"/>
</dbReference>
<feature type="domain" description="Leucine zipper with capping helix" evidence="10">
    <location>
        <begin position="147"/>
        <end position="200"/>
    </location>
</feature>
<dbReference type="PANTHER" id="PTHR15938">
    <property type="entry name" value="TBP-1 INTERACTING PROTEIN"/>
    <property type="match status" value="1"/>
</dbReference>
<comment type="similarity">
    <text evidence="2">Belongs to the HOP2 family.</text>
</comment>
<dbReference type="AlphaFoldDB" id="A0A7F5RN36"/>
<feature type="domain" description="Homologous-pairing protein 2 winged helix" evidence="9">
    <location>
        <begin position="3"/>
        <end position="61"/>
    </location>
</feature>
<dbReference type="GO" id="GO:0007129">
    <property type="term" value="P:homologous chromosome pairing at meiosis"/>
    <property type="evidence" value="ECO:0007669"/>
    <property type="project" value="TreeGrafter"/>
</dbReference>
<dbReference type="Proteomes" id="UP000192223">
    <property type="component" value="Unplaced"/>
</dbReference>
<dbReference type="InterPro" id="IPR010776">
    <property type="entry name" value="Hop2_WH_dom"/>
</dbReference>
<keyword evidence="4 8" id="KW-0175">Coiled coil</keyword>
<dbReference type="GO" id="GO:0000709">
    <property type="term" value="P:meiotic joint molecule formation"/>
    <property type="evidence" value="ECO:0007669"/>
    <property type="project" value="TreeGrafter"/>
</dbReference>
<evidence type="ECO:0000259" key="9">
    <source>
        <dbReference type="Pfam" id="PF07106"/>
    </source>
</evidence>
<dbReference type="GO" id="GO:0003690">
    <property type="term" value="F:double-stranded DNA binding"/>
    <property type="evidence" value="ECO:0007669"/>
    <property type="project" value="TreeGrafter"/>
</dbReference>
<dbReference type="InParanoid" id="A0A7F5RN36"/>
<dbReference type="InterPro" id="IPR040661">
    <property type="entry name" value="LZ3wCH"/>
</dbReference>
<dbReference type="GO" id="GO:0000794">
    <property type="term" value="C:condensed nuclear chromosome"/>
    <property type="evidence" value="ECO:0007669"/>
    <property type="project" value="TreeGrafter"/>
</dbReference>
<evidence type="ECO:0000256" key="8">
    <source>
        <dbReference type="SAM" id="Coils"/>
    </source>
</evidence>
<dbReference type="GeneID" id="108737057"/>
<evidence type="ECO:0000256" key="3">
    <source>
        <dbReference type="ARBA" id="ARBA00016093"/>
    </source>
</evidence>
<dbReference type="PANTHER" id="PTHR15938:SF0">
    <property type="entry name" value="HOMOLOGOUS-PAIRING PROTEIN 2 HOMOLOG"/>
    <property type="match status" value="1"/>
</dbReference>
<keyword evidence="11" id="KW-1185">Reference proteome</keyword>
<evidence type="ECO:0000256" key="6">
    <source>
        <dbReference type="ARBA" id="ARBA00023242"/>
    </source>
</evidence>
<comment type="subcellular location">
    <subcellularLocation>
        <location evidence="1">Nucleus</location>
    </subcellularLocation>
</comment>
<dbReference type="Gene3D" id="1.10.10.10">
    <property type="entry name" value="Winged helix-like DNA-binding domain superfamily/Winged helix DNA-binding domain"/>
    <property type="match status" value="1"/>
</dbReference>
<keyword evidence="7" id="KW-0469">Meiosis</keyword>
<evidence type="ECO:0000256" key="2">
    <source>
        <dbReference type="ARBA" id="ARBA00007922"/>
    </source>
</evidence>
<keyword evidence="5" id="KW-0233">DNA recombination</keyword>
<dbReference type="InterPro" id="IPR036388">
    <property type="entry name" value="WH-like_DNA-bd_sf"/>
</dbReference>
<accession>A0A7F5RN36</accession>
<name>A0A7F5RN36_AGRPL</name>
<keyword evidence="6" id="KW-0539">Nucleus</keyword>
<proteinExistence type="inferred from homology"/>
<evidence type="ECO:0000256" key="7">
    <source>
        <dbReference type="ARBA" id="ARBA00023254"/>
    </source>
</evidence>
<dbReference type="Pfam" id="PF07106">
    <property type="entry name" value="WHD_TBPIP"/>
    <property type="match status" value="1"/>
</dbReference>
<dbReference type="Pfam" id="PF18517">
    <property type="entry name" value="LZ3wCH"/>
    <property type="match status" value="1"/>
</dbReference>